<dbReference type="EMBL" id="NDIQ01000021">
    <property type="protein sequence ID" value="PRT54863.1"/>
    <property type="molecule type" value="Genomic_DNA"/>
</dbReference>
<organism evidence="2 3">
    <name type="scientific">Wickerhamiella sorbophila</name>
    <dbReference type="NCBI Taxonomy" id="45607"/>
    <lineage>
        <taxon>Eukaryota</taxon>
        <taxon>Fungi</taxon>
        <taxon>Dikarya</taxon>
        <taxon>Ascomycota</taxon>
        <taxon>Saccharomycotina</taxon>
        <taxon>Dipodascomycetes</taxon>
        <taxon>Dipodascales</taxon>
        <taxon>Trichomonascaceae</taxon>
        <taxon>Wickerhamiella</taxon>
    </lineage>
</organism>
<feature type="compositionally biased region" description="Basic residues" evidence="1">
    <location>
        <begin position="1"/>
        <end position="16"/>
    </location>
</feature>
<dbReference type="OrthoDB" id="3981234at2759"/>
<feature type="region of interest" description="Disordered" evidence="1">
    <location>
        <begin position="1"/>
        <end position="49"/>
    </location>
</feature>
<dbReference type="Proteomes" id="UP000238350">
    <property type="component" value="Unassembled WGS sequence"/>
</dbReference>
<evidence type="ECO:0000313" key="3">
    <source>
        <dbReference type="Proteomes" id="UP000238350"/>
    </source>
</evidence>
<feature type="region of interest" description="Disordered" evidence="1">
    <location>
        <begin position="328"/>
        <end position="347"/>
    </location>
</feature>
<evidence type="ECO:0000313" key="2">
    <source>
        <dbReference type="EMBL" id="PRT54863.1"/>
    </source>
</evidence>
<name>A0A2T0FIN7_9ASCO</name>
<reference evidence="2 3" key="1">
    <citation type="submission" date="2017-04" db="EMBL/GenBank/DDBJ databases">
        <title>Genome sequencing of [Candida] sorbophila.</title>
        <authorList>
            <person name="Ahn J.O."/>
        </authorList>
    </citation>
    <scope>NUCLEOTIDE SEQUENCE [LARGE SCALE GENOMIC DNA]</scope>
    <source>
        <strain evidence="2 3">DS02</strain>
    </source>
</reference>
<feature type="compositionally biased region" description="Basic and acidic residues" evidence="1">
    <location>
        <begin position="153"/>
        <end position="166"/>
    </location>
</feature>
<evidence type="ECO:0000256" key="1">
    <source>
        <dbReference type="SAM" id="MobiDB-lite"/>
    </source>
</evidence>
<comment type="caution">
    <text evidence="2">The sequence shown here is derived from an EMBL/GenBank/DDBJ whole genome shotgun (WGS) entry which is preliminary data.</text>
</comment>
<dbReference type="RefSeq" id="XP_024664808.1">
    <property type="nucleotide sequence ID" value="XM_024809040.1"/>
</dbReference>
<accession>A0A2T0FIN7</accession>
<proteinExistence type="predicted"/>
<gene>
    <name evidence="2" type="ORF">B9G98_02483</name>
</gene>
<dbReference type="GeneID" id="36516231"/>
<dbReference type="AlphaFoldDB" id="A0A2T0FIN7"/>
<sequence length="347" mass="40013">MDRSYHSGRRKSRRSNWSRESTNLPLIPEKQLHFDHTIPNAEANESKNDQTGNLQYALELTNPYVTSHLRTSSMMDEIRHRRETSTMSDLYLQEPRAPKRRHWMQHPQASMWQETSRDGEEHQPAAPPAQRSSYSDDSDSSDQPSPDMPGPSDLHERSEGQRRPLPEGEPGPLVTRVSSPHWPVHETPKPSWYPGSYSYMPFQRPSRSLAPPGPYYYDPTAPKQYSQYENERIMDIPGDEYPEEVLCQTWTPSDVQELKRQVELAERFKWKYISDRLAAKQHHRIPAIACQRKFKEMFGVAEASSKLRTSLFYVAYRSGWPTIRDSVTQLDADTRKPGNGSDPATGS</sequence>
<keyword evidence="3" id="KW-1185">Reference proteome</keyword>
<protein>
    <submittedName>
        <fullName evidence="2">Uncharacterized protein</fullName>
    </submittedName>
</protein>
<feature type="region of interest" description="Disordered" evidence="1">
    <location>
        <begin position="86"/>
        <end position="185"/>
    </location>
</feature>